<proteinExistence type="predicted"/>
<sequence>MPDLGVWLDYAQDGQERLMDRGKKKRLRDKISERIDISSTRLSDDEAQELSDFVDDYGSYAGTSTIREHSWKDWSSDGYYRRTETTTDTFMEDGVGIRRETHVRDDDGTEWTDTDEITDGRGILKWLREHR</sequence>
<reference evidence="1 2" key="1">
    <citation type="submission" date="2023-06" db="EMBL/GenBank/DDBJ databases">
        <title>Actinomyces orist ORNL 0101 HMT-893 genome.</title>
        <authorList>
            <person name="Johnston C.D."/>
            <person name="Chen T."/>
            <person name="Dewhirst F.E."/>
        </authorList>
    </citation>
    <scope>NUCLEOTIDE SEQUENCE [LARGE SCALE GENOMIC DNA]</scope>
    <source>
        <strain evidence="1 2">ORNL 0101</strain>
    </source>
</reference>
<dbReference type="AlphaFoldDB" id="A0AAW9KWB9"/>
<dbReference type="Proteomes" id="UP001289581">
    <property type="component" value="Unassembled WGS sequence"/>
</dbReference>
<evidence type="ECO:0000313" key="2">
    <source>
        <dbReference type="Proteomes" id="UP001289581"/>
    </source>
</evidence>
<dbReference type="EMBL" id="JAXBCZ010000001">
    <property type="protein sequence ID" value="MEA1303924.1"/>
    <property type="molecule type" value="Genomic_DNA"/>
</dbReference>
<evidence type="ECO:0000313" key="1">
    <source>
        <dbReference type="EMBL" id="MEA1303924.1"/>
    </source>
</evidence>
<keyword evidence="2" id="KW-1185">Reference proteome</keyword>
<protein>
    <submittedName>
        <fullName evidence="1">Uncharacterized protein</fullName>
    </submittedName>
</protein>
<organism evidence="1 2">
    <name type="scientific">Actinomyces oris</name>
    <dbReference type="NCBI Taxonomy" id="544580"/>
    <lineage>
        <taxon>Bacteria</taxon>
        <taxon>Bacillati</taxon>
        <taxon>Actinomycetota</taxon>
        <taxon>Actinomycetes</taxon>
        <taxon>Actinomycetales</taxon>
        <taxon>Actinomycetaceae</taxon>
        <taxon>Actinomyces</taxon>
    </lineage>
</organism>
<dbReference type="RefSeq" id="WP_322911522.1">
    <property type="nucleotide sequence ID" value="NZ_JAXBCZ010000001.1"/>
</dbReference>
<gene>
    <name evidence="1" type="ORF">QU665_02305</name>
</gene>
<comment type="caution">
    <text evidence="1">The sequence shown here is derived from an EMBL/GenBank/DDBJ whole genome shotgun (WGS) entry which is preliminary data.</text>
</comment>
<name>A0AAW9KWB9_9ACTO</name>
<accession>A0AAW9KWB9</accession>